<reference evidence="1 2" key="1">
    <citation type="journal article" date="2015" name="Genome Biol.">
        <title>Comparative genomics of Steinernema reveals deeply conserved gene regulatory networks.</title>
        <authorList>
            <person name="Dillman A.R."/>
            <person name="Macchietto M."/>
            <person name="Porter C.F."/>
            <person name="Rogers A."/>
            <person name="Williams B."/>
            <person name="Antoshechkin I."/>
            <person name="Lee M.M."/>
            <person name="Goodwin Z."/>
            <person name="Lu X."/>
            <person name="Lewis E.E."/>
            <person name="Goodrich-Blair H."/>
            <person name="Stock S.P."/>
            <person name="Adams B.J."/>
            <person name="Sternberg P.W."/>
            <person name="Mortazavi A."/>
        </authorList>
    </citation>
    <scope>NUCLEOTIDE SEQUENCE [LARGE SCALE GENOMIC DNA]</scope>
    <source>
        <strain evidence="1 2">ALL</strain>
    </source>
</reference>
<keyword evidence="2" id="KW-1185">Reference proteome</keyword>
<evidence type="ECO:0000313" key="1">
    <source>
        <dbReference type="EMBL" id="TKR77915.1"/>
    </source>
</evidence>
<comment type="caution">
    <text evidence="1">The sequence shown here is derived from an EMBL/GenBank/DDBJ whole genome shotgun (WGS) entry which is preliminary data.</text>
</comment>
<dbReference type="EMBL" id="AZBU02000005">
    <property type="protein sequence ID" value="TKR77915.1"/>
    <property type="molecule type" value="Genomic_DNA"/>
</dbReference>
<organism evidence="1 2">
    <name type="scientific">Steinernema carpocapsae</name>
    <name type="common">Entomopathogenic nematode</name>
    <dbReference type="NCBI Taxonomy" id="34508"/>
    <lineage>
        <taxon>Eukaryota</taxon>
        <taxon>Metazoa</taxon>
        <taxon>Ecdysozoa</taxon>
        <taxon>Nematoda</taxon>
        <taxon>Chromadorea</taxon>
        <taxon>Rhabditida</taxon>
        <taxon>Tylenchina</taxon>
        <taxon>Panagrolaimomorpha</taxon>
        <taxon>Strongyloidoidea</taxon>
        <taxon>Steinernematidae</taxon>
        <taxon>Steinernema</taxon>
    </lineage>
</organism>
<proteinExistence type="predicted"/>
<evidence type="ECO:0000313" key="2">
    <source>
        <dbReference type="Proteomes" id="UP000298663"/>
    </source>
</evidence>
<dbReference type="Proteomes" id="UP000298663">
    <property type="component" value="Unassembled WGS sequence"/>
</dbReference>
<dbReference type="AlphaFoldDB" id="A0A4V6A251"/>
<gene>
    <name evidence="1" type="ORF">L596_018805</name>
</gene>
<accession>A0A4V6A251</accession>
<sequence>MFRFPSLTNSHFATKSTLRPELPVLRKDQSSGKEEEEIEKRVVNIAKNVENLLNFVQWILSFGCSTHPCLKYCKALTSKPMWLKDILSENENTGVNQEHMVVH</sequence>
<name>A0A4V6A251_STECR</name>
<reference evidence="1 2" key="2">
    <citation type="journal article" date="2019" name="G3 (Bethesda)">
        <title>Hybrid Assembly of the Genome of the Entomopathogenic Nematode Steinernema carpocapsae Identifies the X-Chromosome.</title>
        <authorList>
            <person name="Serra L."/>
            <person name="Macchietto M."/>
            <person name="Macias-Munoz A."/>
            <person name="McGill C.J."/>
            <person name="Rodriguez I.M."/>
            <person name="Rodriguez B."/>
            <person name="Murad R."/>
            <person name="Mortazavi A."/>
        </authorList>
    </citation>
    <scope>NUCLEOTIDE SEQUENCE [LARGE SCALE GENOMIC DNA]</scope>
    <source>
        <strain evidence="1 2">ALL</strain>
    </source>
</reference>
<protein>
    <submittedName>
        <fullName evidence="1">Uncharacterized protein</fullName>
    </submittedName>
</protein>